<keyword evidence="2" id="KW-1185">Reference proteome</keyword>
<accession>A0A7H0GLY3</accession>
<reference evidence="1 2" key="1">
    <citation type="submission" date="2020-08" db="EMBL/GenBank/DDBJ databases">
        <title>Genome sequence of Diaphorobacter aerolatus KACC 16536T.</title>
        <authorList>
            <person name="Hyun D.-W."/>
            <person name="Bae J.-W."/>
        </authorList>
    </citation>
    <scope>NUCLEOTIDE SEQUENCE [LARGE SCALE GENOMIC DNA]</scope>
    <source>
        <strain evidence="1 2">KACC 16536</strain>
    </source>
</reference>
<protein>
    <submittedName>
        <fullName evidence="1">Phosphodiesterase</fullName>
    </submittedName>
</protein>
<dbReference type="AlphaFoldDB" id="A0A7H0GLY3"/>
<dbReference type="Gene3D" id="1.10.3210.10">
    <property type="entry name" value="Hypothetical protein af1432"/>
    <property type="match status" value="1"/>
</dbReference>
<dbReference type="KEGG" id="daer:H9K75_04300"/>
<evidence type="ECO:0000313" key="2">
    <source>
        <dbReference type="Proteomes" id="UP000516028"/>
    </source>
</evidence>
<organism evidence="1 2">
    <name type="scientific">Diaphorobacter aerolatus</name>
    <dbReference type="NCBI Taxonomy" id="1288495"/>
    <lineage>
        <taxon>Bacteria</taxon>
        <taxon>Pseudomonadati</taxon>
        <taxon>Pseudomonadota</taxon>
        <taxon>Betaproteobacteria</taxon>
        <taxon>Burkholderiales</taxon>
        <taxon>Comamonadaceae</taxon>
        <taxon>Diaphorobacter</taxon>
    </lineage>
</organism>
<dbReference type="RefSeq" id="WP_187724891.1">
    <property type="nucleotide sequence ID" value="NZ_CP060783.1"/>
</dbReference>
<dbReference type="Proteomes" id="UP000516028">
    <property type="component" value="Chromosome"/>
</dbReference>
<sequence>MSATAANNGDSASANEYEALLAQWGDMQAALAFLLHHPEKTADFPAKVRQCDQWLQELVAQDLDASLYLVFQLASSNGTSYSASHALVCAALCHILSREFALPRNERDSLVRAAFTMNIAMTQLQDELAERSEPITAQHQEAINRHAERGMELLEHAGVEDGLWLGSVAQHHTPRRDRAKEPLKNLTPEERLTHLLASVDRFTAFISPRKSRAGRTPTESMRALLGKNVSRSDEAGFVLVRTIGLCPPGTYVKLDNGDTAIVLRRGESTSFPVVASLLDPAGESYPEPELHYTIHGKRRVITALPFSAVNMGTNHYTMVRMGLMAAGKHLRPSR</sequence>
<proteinExistence type="predicted"/>
<dbReference type="SUPFAM" id="SSF109604">
    <property type="entry name" value="HD-domain/PDEase-like"/>
    <property type="match status" value="1"/>
</dbReference>
<gene>
    <name evidence="1" type="ORF">H9K75_04300</name>
</gene>
<evidence type="ECO:0000313" key="1">
    <source>
        <dbReference type="EMBL" id="QNP49299.1"/>
    </source>
</evidence>
<name>A0A7H0GLY3_9BURK</name>
<dbReference type="EMBL" id="CP060783">
    <property type="protein sequence ID" value="QNP49299.1"/>
    <property type="molecule type" value="Genomic_DNA"/>
</dbReference>